<dbReference type="EMBL" id="CAJVAS010000017">
    <property type="protein sequence ID" value="CAG7636356.1"/>
    <property type="molecule type" value="Genomic_DNA"/>
</dbReference>
<organism evidence="2 3">
    <name type="scientific">Paenibacillus solanacearum</name>
    <dbReference type="NCBI Taxonomy" id="2048548"/>
    <lineage>
        <taxon>Bacteria</taxon>
        <taxon>Bacillati</taxon>
        <taxon>Bacillota</taxon>
        <taxon>Bacilli</taxon>
        <taxon>Bacillales</taxon>
        <taxon>Paenibacillaceae</taxon>
        <taxon>Paenibacillus</taxon>
    </lineage>
</organism>
<evidence type="ECO:0000259" key="1">
    <source>
        <dbReference type="Pfam" id="PF13480"/>
    </source>
</evidence>
<protein>
    <recommendedName>
        <fullName evidence="1">BioF2-like acetyltransferase domain-containing protein</fullName>
    </recommendedName>
</protein>
<evidence type="ECO:0000313" key="2">
    <source>
        <dbReference type="EMBL" id="CAG7636356.1"/>
    </source>
</evidence>
<sequence>MFRCVAYTESMKDEWDQLARTRGTVFHTTAFRQILIGSFGYTCSYHAVLDDQGRMCGIIPLVIGRNLGLKKAAVSLPFVNYTNICAESDEALRFAVEAVMQLKTKLGLSYIELRLKEQSLQRSDWTANSHNYTFMLPLTDDEDQVLSLSSGSNRNHVRKAYKNGWFDVSFDRDRLEDFYNVYVRRMKQLGSPSPDIRFFRSFFEHLPEHSTLLTVLDKQNGDVVGGMLLVVSPSDGTLYYPYGANLTEYNNKYLNNFMYWEAVKFGIRSGLRYLDLGRSPKGSGTYKYKEQWGAVPVQLHYMMYDGGETSSGPPDKQSLSFFIELWKKTPRFITDPVGKKLIKYILP</sequence>
<dbReference type="Pfam" id="PF13480">
    <property type="entry name" value="Acetyltransf_6"/>
    <property type="match status" value="1"/>
</dbReference>
<dbReference type="Proteomes" id="UP000693672">
    <property type="component" value="Unassembled WGS sequence"/>
</dbReference>
<evidence type="ECO:0000313" key="3">
    <source>
        <dbReference type="Proteomes" id="UP000693672"/>
    </source>
</evidence>
<dbReference type="PANTHER" id="PTHR36174">
    <property type="entry name" value="LIPID II:GLYCINE GLYCYLTRANSFERASE"/>
    <property type="match status" value="1"/>
</dbReference>
<accession>A0A916K3E5</accession>
<reference evidence="2" key="1">
    <citation type="submission" date="2021-06" db="EMBL/GenBank/DDBJ databases">
        <authorList>
            <person name="Criscuolo A."/>
        </authorList>
    </citation>
    <scope>NUCLEOTIDE SEQUENCE</scope>
    <source>
        <strain evidence="2">CIP111600</strain>
    </source>
</reference>
<dbReference type="RefSeq" id="WP_218093489.1">
    <property type="nucleotide sequence ID" value="NZ_CAJVAS010000017.1"/>
</dbReference>
<dbReference type="InterPro" id="IPR038740">
    <property type="entry name" value="BioF2-like_GNAT_dom"/>
</dbReference>
<dbReference type="AlphaFoldDB" id="A0A916K3E5"/>
<comment type="caution">
    <text evidence="2">The sequence shown here is derived from an EMBL/GenBank/DDBJ whole genome shotgun (WGS) entry which is preliminary data.</text>
</comment>
<name>A0A916K3E5_9BACL</name>
<gene>
    <name evidence="2" type="ORF">PAESOLCIP111_03743</name>
</gene>
<dbReference type="InterPro" id="IPR050644">
    <property type="entry name" value="PG_Glycine_Bridge_Synth"/>
</dbReference>
<proteinExistence type="predicted"/>
<keyword evidence="3" id="KW-1185">Reference proteome</keyword>
<feature type="domain" description="BioF2-like acetyltransferase" evidence="1">
    <location>
        <begin position="154"/>
        <end position="289"/>
    </location>
</feature>
<dbReference type="PANTHER" id="PTHR36174:SF1">
    <property type="entry name" value="LIPID II:GLYCINE GLYCYLTRANSFERASE"/>
    <property type="match status" value="1"/>
</dbReference>